<proteinExistence type="predicted"/>
<dbReference type="SMART" id="SM00829">
    <property type="entry name" value="PKS_ER"/>
    <property type="match status" value="1"/>
</dbReference>
<gene>
    <name evidence="2" type="ORF">RFM68_17255</name>
</gene>
<evidence type="ECO:0000313" key="2">
    <source>
        <dbReference type="EMBL" id="MDX8526252.1"/>
    </source>
</evidence>
<dbReference type="PANTHER" id="PTHR45033:SF2">
    <property type="entry name" value="ZINC-TYPE ALCOHOL DEHYDROGENASE-LIKE PROTEIN C1773.06C"/>
    <property type="match status" value="1"/>
</dbReference>
<protein>
    <submittedName>
        <fullName evidence="2">NAD(P)-dependent alcohol dehydrogenase</fullName>
    </submittedName>
</protein>
<dbReference type="RefSeq" id="WP_320234209.1">
    <property type="nucleotide sequence ID" value="NZ_JAVIJF010000012.1"/>
</dbReference>
<feature type="domain" description="Enoyl reductase (ER)" evidence="1">
    <location>
        <begin position="12"/>
        <end position="334"/>
    </location>
</feature>
<dbReference type="InterPro" id="IPR036291">
    <property type="entry name" value="NAD(P)-bd_dom_sf"/>
</dbReference>
<organism evidence="2 3">
    <name type="scientific">Mesorhizobium montanum</name>
    <dbReference type="NCBI Taxonomy" id="3072323"/>
    <lineage>
        <taxon>Bacteria</taxon>
        <taxon>Pseudomonadati</taxon>
        <taxon>Pseudomonadota</taxon>
        <taxon>Alphaproteobacteria</taxon>
        <taxon>Hyphomicrobiales</taxon>
        <taxon>Phyllobacteriaceae</taxon>
        <taxon>Mesorhizobium</taxon>
    </lineage>
</organism>
<dbReference type="SUPFAM" id="SSF50129">
    <property type="entry name" value="GroES-like"/>
    <property type="match status" value="1"/>
</dbReference>
<sequence length="337" mass="36064">MLCYRLDEQGNGINALAMREEAVPQPGPGQILIQIRATSLNRRDTMILNGAYPLTPRTGIVPLSDGAGEVVAVGEGVTRFAVGERVTGSYFARWVDGRMHPGVVDQLGCTLDGMLSEYALLDEQWAVRLPDHLSWQEAATFTCAGLTAWSALLGAEIPKPGQWVLVIGSGGVALFALQFAKLMGCRAAAVTSRVEKADRLRALGADLVIAAAETPEWGLKLREATGGIDLVFETGGPATFPQSLIASTLYGRIVLLTVQDHNGKSVEIPGAVYQRSLVTIGRLFVGSRNGLEAMLAAVAAHRLKPVIDKAFPFAEAREAYRYFQQGDVFGKVVIDGA</sequence>
<dbReference type="CDD" id="cd08276">
    <property type="entry name" value="MDR7"/>
    <property type="match status" value="1"/>
</dbReference>
<comment type="caution">
    <text evidence="2">The sequence shown here is derived from an EMBL/GenBank/DDBJ whole genome shotgun (WGS) entry which is preliminary data.</text>
</comment>
<dbReference type="InterPro" id="IPR013154">
    <property type="entry name" value="ADH-like_N"/>
</dbReference>
<dbReference type="EMBL" id="JAVIJF010000012">
    <property type="protein sequence ID" value="MDX8526252.1"/>
    <property type="molecule type" value="Genomic_DNA"/>
</dbReference>
<keyword evidence="3" id="KW-1185">Reference proteome</keyword>
<dbReference type="Proteomes" id="UP001276840">
    <property type="component" value="Unassembled WGS sequence"/>
</dbReference>
<dbReference type="Pfam" id="PF00107">
    <property type="entry name" value="ADH_zinc_N"/>
    <property type="match status" value="1"/>
</dbReference>
<dbReference type="Pfam" id="PF08240">
    <property type="entry name" value="ADH_N"/>
    <property type="match status" value="1"/>
</dbReference>
<name>A0ABU4ZMJ2_9HYPH</name>
<dbReference type="SUPFAM" id="SSF51735">
    <property type="entry name" value="NAD(P)-binding Rossmann-fold domains"/>
    <property type="match status" value="1"/>
</dbReference>
<dbReference type="InterPro" id="IPR020843">
    <property type="entry name" value="ER"/>
</dbReference>
<dbReference type="PANTHER" id="PTHR45033">
    <property type="match status" value="1"/>
</dbReference>
<dbReference type="InterPro" id="IPR052711">
    <property type="entry name" value="Zinc_ADH-like"/>
</dbReference>
<evidence type="ECO:0000313" key="3">
    <source>
        <dbReference type="Proteomes" id="UP001276840"/>
    </source>
</evidence>
<dbReference type="InterPro" id="IPR013149">
    <property type="entry name" value="ADH-like_C"/>
</dbReference>
<accession>A0ABU4ZMJ2</accession>
<reference evidence="2 3" key="1">
    <citation type="submission" date="2023-08" db="EMBL/GenBank/DDBJ databases">
        <title>Implementing the SeqCode for naming new Mesorhizobium species isolated from Vachellia karroo root nodules.</title>
        <authorList>
            <person name="Van Lill M."/>
        </authorList>
    </citation>
    <scope>NUCLEOTIDE SEQUENCE [LARGE SCALE GENOMIC DNA]</scope>
    <source>
        <strain evidence="2 3">MSK 1335</strain>
    </source>
</reference>
<dbReference type="Gene3D" id="3.90.180.10">
    <property type="entry name" value="Medium-chain alcohol dehydrogenases, catalytic domain"/>
    <property type="match status" value="1"/>
</dbReference>
<dbReference type="Gene3D" id="3.40.50.720">
    <property type="entry name" value="NAD(P)-binding Rossmann-like Domain"/>
    <property type="match status" value="1"/>
</dbReference>
<dbReference type="InterPro" id="IPR011032">
    <property type="entry name" value="GroES-like_sf"/>
</dbReference>
<evidence type="ECO:0000259" key="1">
    <source>
        <dbReference type="SMART" id="SM00829"/>
    </source>
</evidence>